<reference evidence="1" key="1">
    <citation type="submission" date="2018-06" db="EMBL/GenBank/DDBJ databases">
        <authorList>
            <consortium name="PulseNet: The National Subtyping Network for Foodborne Disease Surveillance"/>
            <person name="Tarr C.L."/>
            <person name="Trees E."/>
            <person name="Katz L.S."/>
            <person name="Carleton-Romer H.A."/>
            <person name="Stroika S."/>
            <person name="Kucerova Z."/>
            <person name="Roache K.F."/>
            <person name="Sabol A.L."/>
            <person name="Besser J."/>
            <person name="Gerner-Smidt P."/>
        </authorList>
    </citation>
    <scope>NUCLEOTIDE SEQUENCE</scope>
    <source>
        <strain evidence="1">PNUSAS037973</strain>
    </source>
</reference>
<comment type="caution">
    <text evidence="1">The sequence shown here is derived from an EMBL/GenBank/DDBJ whole genome shotgun (WGS) entry which is preliminary data.</text>
</comment>
<sequence>MVRKLPHTTLLPVPVPVIVHHDLSVDFRGMNFCLRGIPGLVSECLITITHYDWHNNEITVSFTDGHGVTHRYIADNPVTDQDCA</sequence>
<evidence type="ECO:0000313" key="1">
    <source>
        <dbReference type="EMBL" id="EBO4964978.1"/>
    </source>
</evidence>
<organism evidence="1">
    <name type="scientific">Salmonella enterica</name>
    <name type="common">Salmonella choleraesuis</name>
    <dbReference type="NCBI Taxonomy" id="28901"/>
    <lineage>
        <taxon>Bacteria</taxon>
        <taxon>Pseudomonadati</taxon>
        <taxon>Pseudomonadota</taxon>
        <taxon>Gammaproteobacteria</taxon>
        <taxon>Enterobacterales</taxon>
        <taxon>Enterobacteriaceae</taxon>
        <taxon>Salmonella</taxon>
    </lineage>
</organism>
<dbReference type="AlphaFoldDB" id="A0A5U0QMF3"/>
<dbReference type="EMBL" id="AAGIRW010000033">
    <property type="protein sequence ID" value="EBO4964978.1"/>
    <property type="molecule type" value="Genomic_DNA"/>
</dbReference>
<name>A0A5U0QMF3_SALER</name>
<gene>
    <name evidence="1" type="ORF">DO374_10250</name>
</gene>
<proteinExistence type="predicted"/>
<accession>A0A5U0QMF3</accession>
<protein>
    <submittedName>
        <fullName evidence="1">Uncharacterized protein</fullName>
    </submittedName>
</protein>